<name>A0ABU1WUE5_9BURK</name>
<evidence type="ECO:0000259" key="4">
    <source>
        <dbReference type="PROSITE" id="PS01124"/>
    </source>
</evidence>
<dbReference type="SMART" id="SM00342">
    <property type="entry name" value="HTH_ARAC"/>
    <property type="match status" value="1"/>
</dbReference>
<dbReference type="InterPro" id="IPR009057">
    <property type="entry name" value="Homeodomain-like_sf"/>
</dbReference>
<dbReference type="PROSITE" id="PS01124">
    <property type="entry name" value="HTH_ARAC_FAMILY_2"/>
    <property type="match status" value="1"/>
</dbReference>
<dbReference type="EMBL" id="JAVDWU010000015">
    <property type="protein sequence ID" value="MDR7152933.1"/>
    <property type="molecule type" value="Genomic_DNA"/>
</dbReference>
<proteinExistence type="predicted"/>
<dbReference type="SUPFAM" id="SSF51182">
    <property type="entry name" value="RmlC-like cupins"/>
    <property type="match status" value="1"/>
</dbReference>
<dbReference type="InterPro" id="IPR014710">
    <property type="entry name" value="RmlC-like_jellyroll"/>
</dbReference>
<dbReference type="PANTHER" id="PTHR11019">
    <property type="entry name" value="HTH-TYPE TRANSCRIPTIONAL REGULATOR NIMR"/>
    <property type="match status" value="1"/>
</dbReference>
<evidence type="ECO:0000256" key="1">
    <source>
        <dbReference type="ARBA" id="ARBA00023015"/>
    </source>
</evidence>
<gene>
    <name evidence="5" type="ORF">J2W49_004911</name>
</gene>
<dbReference type="InterPro" id="IPR003313">
    <property type="entry name" value="AraC-bd"/>
</dbReference>
<evidence type="ECO:0000256" key="2">
    <source>
        <dbReference type="ARBA" id="ARBA00023125"/>
    </source>
</evidence>
<dbReference type="Proteomes" id="UP001265700">
    <property type="component" value="Unassembled WGS sequence"/>
</dbReference>
<accession>A0ABU1WUE5</accession>
<reference evidence="5 6" key="1">
    <citation type="submission" date="2023-07" db="EMBL/GenBank/DDBJ databases">
        <title>Sorghum-associated microbial communities from plants grown in Nebraska, USA.</title>
        <authorList>
            <person name="Schachtman D."/>
        </authorList>
    </citation>
    <scope>NUCLEOTIDE SEQUENCE [LARGE SCALE GENOMIC DNA]</scope>
    <source>
        <strain evidence="5 6">4249</strain>
    </source>
</reference>
<dbReference type="Pfam" id="PF02311">
    <property type="entry name" value="AraC_binding"/>
    <property type="match status" value="1"/>
</dbReference>
<dbReference type="PANTHER" id="PTHR11019:SF159">
    <property type="entry name" value="TRANSCRIPTIONAL REGULATOR-RELATED"/>
    <property type="match status" value="1"/>
</dbReference>
<dbReference type="RefSeq" id="WP_310322144.1">
    <property type="nucleotide sequence ID" value="NZ_JAVDWU010000015.1"/>
</dbReference>
<protein>
    <submittedName>
        <fullName evidence="5">AraC-like DNA-binding protein</fullName>
    </submittedName>
</protein>
<evidence type="ECO:0000313" key="6">
    <source>
        <dbReference type="Proteomes" id="UP001265700"/>
    </source>
</evidence>
<dbReference type="InterPro" id="IPR018060">
    <property type="entry name" value="HTH_AraC"/>
</dbReference>
<feature type="domain" description="HTH araC/xylS-type" evidence="4">
    <location>
        <begin position="139"/>
        <end position="226"/>
    </location>
</feature>
<comment type="caution">
    <text evidence="5">The sequence shown here is derived from an EMBL/GenBank/DDBJ whole genome shotgun (WGS) entry which is preliminary data.</text>
</comment>
<evidence type="ECO:0000313" key="5">
    <source>
        <dbReference type="EMBL" id="MDR7152933.1"/>
    </source>
</evidence>
<dbReference type="Gene3D" id="2.60.120.10">
    <property type="entry name" value="Jelly Rolls"/>
    <property type="match status" value="1"/>
</dbReference>
<dbReference type="SUPFAM" id="SSF46689">
    <property type="entry name" value="Homeodomain-like"/>
    <property type="match status" value="1"/>
</dbReference>
<dbReference type="InterPro" id="IPR011051">
    <property type="entry name" value="RmlC_Cupin_sf"/>
</dbReference>
<keyword evidence="6" id="KW-1185">Reference proteome</keyword>
<keyword evidence="1" id="KW-0805">Transcription regulation</keyword>
<keyword evidence="2" id="KW-0238">DNA-binding</keyword>
<sequence>MGGAVLNQLSVRAYGASHGSHDHGHFQVLVGLQGVLELEMAGRGQCLGAGQGCVVPPGERHDFESKLGAQCLVLDSTSMGWASAPSAPPAQVTHLATYLAHACAQGLPRAQQLGPALLLEAWQPEPGTVPRVRRHIDWDQLQRWAASRWSEPLSVSDLADQVHLSTAQFAARCRAELGMSTQQWLRSLRLEEAREWRRQGLSVAETARRTGYRSPSALTAALRRES</sequence>
<organism evidence="5 6">
    <name type="scientific">Hydrogenophaga palleronii</name>
    <dbReference type="NCBI Taxonomy" id="65655"/>
    <lineage>
        <taxon>Bacteria</taxon>
        <taxon>Pseudomonadati</taxon>
        <taxon>Pseudomonadota</taxon>
        <taxon>Betaproteobacteria</taxon>
        <taxon>Burkholderiales</taxon>
        <taxon>Comamonadaceae</taxon>
        <taxon>Hydrogenophaga</taxon>
    </lineage>
</organism>
<keyword evidence="3" id="KW-0804">Transcription</keyword>
<dbReference type="Pfam" id="PF12833">
    <property type="entry name" value="HTH_18"/>
    <property type="match status" value="1"/>
</dbReference>
<dbReference type="Gene3D" id="1.10.10.60">
    <property type="entry name" value="Homeodomain-like"/>
    <property type="match status" value="1"/>
</dbReference>
<evidence type="ECO:0000256" key="3">
    <source>
        <dbReference type="ARBA" id="ARBA00023163"/>
    </source>
</evidence>